<dbReference type="NCBIfam" id="TIGR00666">
    <property type="entry name" value="PBP4"/>
    <property type="match status" value="1"/>
</dbReference>
<keyword evidence="2 4" id="KW-0378">Hydrolase</keyword>
<evidence type="ECO:0000256" key="1">
    <source>
        <dbReference type="ARBA" id="ARBA00006096"/>
    </source>
</evidence>
<dbReference type="GO" id="GO:0006508">
    <property type="term" value="P:proteolysis"/>
    <property type="evidence" value="ECO:0007669"/>
    <property type="project" value="InterPro"/>
</dbReference>
<evidence type="ECO:0000256" key="2">
    <source>
        <dbReference type="ARBA" id="ARBA00022801"/>
    </source>
</evidence>
<dbReference type="PANTHER" id="PTHR30023:SF0">
    <property type="entry name" value="PENICILLIN-SENSITIVE CARBOXYPEPTIDASE A"/>
    <property type="match status" value="1"/>
</dbReference>
<feature type="signal peptide" evidence="3">
    <location>
        <begin position="1"/>
        <end position="25"/>
    </location>
</feature>
<dbReference type="PRINTS" id="PR00922">
    <property type="entry name" value="DADACBPTASE3"/>
</dbReference>
<dbReference type="InterPro" id="IPR012338">
    <property type="entry name" value="Beta-lactam/transpept-like"/>
</dbReference>
<dbReference type="OrthoDB" id="9802627at2"/>
<keyword evidence="4" id="KW-0121">Carboxypeptidase</keyword>
<dbReference type="EMBL" id="SMKA01000292">
    <property type="protein sequence ID" value="TDC16920.1"/>
    <property type="molecule type" value="Genomic_DNA"/>
</dbReference>
<dbReference type="AlphaFoldDB" id="A0A4R4P7R0"/>
<comment type="caution">
    <text evidence="4">The sequence shown here is derived from an EMBL/GenBank/DDBJ whole genome shotgun (WGS) entry which is preliminary data.</text>
</comment>
<organism evidence="4 5">
    <name type="scientific">Kribbella albertanoniae</name>
    <dbReference type="NCBI Taxonomy" id="1266829"/>
    <lineage>
        <taxon>Bacteria</taxon>
        <taxon>Bacillati</taxon>
        <taxon>Actinomycetota</taxon>
        <taxon>Actinomycetes</taxon>
        <taxon>Propionibacteriales</taxon>
        <taxon>Kribbellaceae</taxon>
        <taxon>Kribbella</taxon>
    </lineage>
</organism>
<reference evidence="4 5" key="1">
    <citation type="submission" date="2019-03" db="EMBL/GenBank/DDBJ databases">
        <title>Draft genome sequences of novel Actinobacteria.</title>
        <authorList>
            <person name="Sahin N."/>
            <person name="Ay H."/>
            <person name="Saygin H."/>
        </authorList>
    </citation>
    <scope>NUCLEOTIDE SEQUENCE [LARGE SCALE GENOMIC DNA]</scope>
    <source>
        <strain evidence="4 5">JCM 30547</strain>
    </source>
</reference>
<comment type="similarity">
    <text evidence="1">Belongs to the peptidase S13 family.</text>
</comment>
<keyword evidence="3" id="KW-0732">Signal</keyword>
<keyword evidence="4" id="KW-0645">Protease</keyword>
<sequence>MAAAAVLAVVAGAVVSQSVGSTASADETPLQTQLDQLLTNSAFTGSQVDLVVRDAATGDTLYNRNGGNRLMPASNTKLFTSAAALGVLGPAYKFHTDVLATSPVKDGKILGDLYLKGYGDPTTLQADYVALAQQLKAAGVQRVVGNLVADDSYFDRVRLGDGWAGDDESSYYSAQISALTLAPNTDYDSGTAIVETLPGAAAGDPVKLTMVPANGVLKIVNTATTGATGSANTLVVVREHGTNTVRVSGSFPLGAAKSTKWVTVWEPQLYAADVFRRALAAEGIKVLGRTKGATTPTGAAVLAKDESMTVGELMTPFMKLSNNMHAEHLVKAMGAAVKGQGTWPAGLAVVTDYAKSKGVDTSTIRINDGSGLARKVNLTSNAITTLLLAVQQEPWFQQWYSALPIAGNPDRFIGGTLASRMRNTPAANNLHAKTGTLTGATALSGYVTTKDGRKLVFSMISNNYLTTPRPVEDAVGVLLASWSDQTPPAAAAVPENRRSTQPVCESEWVKAAC</sequence>
<dbReference type="InterPro" id="IPR000667">
    <property type="entry name" value="Peptidase_S13"/>
</dbReference>
<name>A0A4R4P7R0_9ACTN</name>
<dbReference type="EC" id="3.4.16.4" evidence="4"/>
<gene>
    <name evidence="4" type="primary">dacB</name>
    <name evidence="4" type="ORF">E1261_38100</name>
</gene>
<dbReference type="Gene3D" id="3.50.80.20">
    <property type="entry name" value="D-Ala-D-Ala carboxypeptidase C, peptidase S13"/>
    <property type="match status" value="1"/>
</dbReference>
<keyword evidence="5" id="KW-1185">Reference proteome</keyword>
<dbReference type="Gene3D" id="3.40.710.10">
    <property type="entry name" value="DD-peptidase/beta-lactamase superfamily"/>
    <property type="match status" value="2"/>
</dbReference>
<evidence type="ECO:0000313" key="5">
    <source>
        <dbReference type="Proteomes" id="UP000295075"/>
    </source>
</evidence>
<dbReference type="Proteomes" id="UP000295075">
    <property type="component" value="Unassembled WGS sequence"/>
</dbReference>
<feature type="chain" id="PRO_5020322945" evidence="3">
    <location>
        <begin position="26"/>
        <end position="513"/>
    </location>
</feature>
<accession>A0A4R4P7R0</accession>
<dbReference type="SUPFAM" id="SSF56601">
    <property type="entry name" value="beta-lactamase/transpeptidase-like"/>
    <property type="match status" value="1"/>
</dbReference>
<dbReference type="Pfam" id="PF02113">
    <property type="entry name" value="Peptidase_S13"/>
    <property type="match status" value="1"/>
</dbReference>
<dbReference type="PANTHER" id="PTHR30023">
    <property type="entry name" value="D-ALANYL-D-ALANINE CARBOXYPEPTIDASE"/>
    <property type="match status" value="1"/>
</dbReference>
<dbReference type="GO" id="GO:0000270">
    <property type="term" value="P:peptidoglycan metabolic process"/>
    <property type="evidence" value="ECO:0007669"/>
    <property type="project" value="TreeGrafter"/>
</dbReference>
<proteinExistence type="inferred from homology"/>
<dbReference type="GO" id="GO:0009002">
    <property type="term" value="F:serine-type D-Ala-D-Ala carboxypeptidase activity"/>
    <property type="evidence" value="ECO:0007669"/>
    <property type="project" value="UniProtKB-EC"/>
</dbReference>
<evidence type="ECO:0000256" key="3">
    <source>
        <dbReference type="SAM" id="SignalP"/>
    </source>
</evidence>
<evidence type="ECO:0000313" key="4">
    <source>
        <dbReference type="EMBL" id="TDC16920.1"/>
    </source>
</evidence>
<protein>
    <submittedName>
        <fullName evidence="4">D-alanyl-D-alanine carboxypeptidase/D-alanyl-D-alanine-endopeptidase</fullName>
        <ecNumber evidence="4">3.4.16.4</ecNumber>
    </submittedName>
</protein>